<evidence type="ECO:0000259" key="1">
    <source>
        <dbReference type="PROSITE" id="PS51750"/>
    </source>
</evidence>
<protein>
    <submittedName>
        <fullName evidence="2">Prophage antirepressor-like protein</fullName>
    </submittedName>
</protein>
<dbReference type="AlphaFoldDB" id="A0A7W9EJX2"/>
<keyword evidence="3" id="KW-1185">Reference proteome</keyword>
<feature type="domain" description="Bro-N" evidence="1">
    <location>
        <begin position="6"/>
        <end position="111"/>
    </location>
</feature>
<dbReference type="PANTHER" id="PTHR36180:SF2">
    <property type="entry name" value="BRO FAMILY PROTEIN"/>
    <property type="match status" value="1"/>
</dbReference>
<reference evidence="2 3" key="1">
    <citation type="submission" date="2020-08" db="EMBL/GenBank/DDBJ databases">
        <title>Genomic Encyclopedia of Type Strains, Phase IV (KMG-IV): sequencing the most valuable type-strain genomes for metagenomic binning, comparative biology and taxonomic classification.</title>
        <authorList>
            <person name="Goeker M."/>
        </authorList>
    </citation>
    <scope>NUCLEOTIDE SEQUENCE [LARGE SCALE GENOMIC DNA]</scope>
    <source>
        <strain evidence="2 3">DSM 26944</strain>
    </source>
</reference>
<dbReference type="Proteomes" id="UP000555546">
    <property type="component" value="Unassembled WGS sequence"/>
</dbReference>
<comment type="caution">
    <text evidence="2">The sequence shown here is derived from an EMBL/GenBank/DDBJ whole genome shotgun (WGS) entry which is preliminary data.</text>
</comment>
<sequence length="313" mass="35258">MEQARNSYITPFNFEHHHVRVVVENNEPWFVGKDVCAALGLSNHKQALTRLNSDEKKGVIVSDPLGKNRQNATGVNEPGIYRLVFTSRVEAAERFKRWLAHEVLPAIRKTGSYVAKKPVHVREHDRRTSTKIDDAIKLKRNIDRLESVADTIAPKPQNVCAMIIDGEPVWVDINKYDGAGRAVVIEHDGRVRIQDVEPEVINFKPFGARTALGQRFKSPFGGTARNSVAVIGMVIGAEKPAIQNAAAVQIEHEPVKQVALGPQYRGKRIKFRDKILQLIDETNLSNRQIAQVTGATYQTVTHWRRWRDDRVSA</sequence>
<dbReference type="EMBL" id="JACIJG010000002">
    <property type="protein sequence ID" value="MBB5700677.1"/>
    <property type="molecule type" value="Genomic_DNA"/>
</dbReference>
<gene>
    <name evidence="2" type="ORF">FHS76_000520</name>
</gene>
<dbReference type="RefSeq" id="WP_151682557.1">
    <property type="nucleotide sequence ID" value="NZ_JACIJG010000002.1"/>
</dbReference>
<dbReference type="Pfam" id="PF02498">
    <property type="entry name" value="Bro-N"/>
    <property type="match status" value="1"/>
</dbReference>
<dbReference type="PANTHER" id="PTHR36180">
    <property type="entry name" value="DNA-BINDING PROTEIN-RELATED-RELATED"/>
    <property type="match status" value="1"/>
</dbReference>
<evidence type="ECO:0000313" key="3">
    <source>
        <dbReference type="Proteomes" id="UP000555546"/>
    </source>
</evidence>
<dbReference type="InterPro" id="IPR003497">
    <property type="entry name" value="BRO_N_domain"/>
</dbReference>
<dbReference type="SMART" id="SM01040">
    <property type="entry name" value="Bro-N"/>
    <property type="match status" value="1"/>
</dbReference>
<evidence type="ECO:0000313" key="2">
    <source>
        <dbReference type="EMBL" id="MBB5700677.1"/>
    </source>
</evidence>
<name>A0A7W9EJX2_9HYPH</name>
<accession>A0A7W9EJX2</accession>
<dbReference type="PROSITE" id="PS51750">
    <property type="entry name" value="BRO_N"/>
    <property type="match status" value="1"/>
</dbReference>
<organism evidence="2 3">
    <name type="scientific">Brucella daejeonensis</name>
    <dbReference type="NCBI Taxonomy" id="659015"/>
    <lineage>
        <taxon>Bacteria</taxon>
        <taxon>Pseudomonadati</taxon>
        <taxon>Pseudomonadota</taxon>
        <taxon>Alphaproteobacteria</taxon>
        <taxon>Hyphomicrobiales</taxon>
        <taxon>Brucellaceae</taxon>
        <taxon>Brucella/Ochrobactrum group</taxon>
        <taxon>Brucella</taxon>
    </lineage>
</organism>
<proteinExistence type="predicted"/>